<reference evidence="1" key="1">
    <citation type="submission" date="2014-11" db="EMBL/GenBank/DDBJ databases">
        <authorList>
            <person name="Otto D Thomas"/>
            <person name="Naeem Raeece"/>
        </authorList>
    </citation>
    <scope>NUCLEOTIDE SEQUENCE</scope>
</reference>
<dbReference type="EMBL" id="CDMZ01005888">
    <property type="protein sequence ID" value="CEM55563.1"/>
    <property type="molecule type" value="Genomic_DNA"/>
</dbReference>
<accession>A0A0G4IEK1</accession>
<gene>
    <name evidence="1" type="ORF">Cvel_13640</name>
</gene>
<sequence>MQNHFNVFSLQAAFGDGEGAAQAAETMEARIRERISMMEIHGFDWVEDTWEVNATTFATNLSGTQTKHDADPPPILTATQAALQNAQRATQKEKGIEPPHSIYKEESFLVETRKTGLLAVEVPAILRMGTCT</sequence>
<name>A0A0G4IEK1_9ALVE</name>
<proteinExistence type="predicted"/>
<organism evidence="1">
    <name type="scientific">Chromera velia CCMP2878</name>
    <dbReference type="NCBI Taxonomy" id="1169474"/>
    <lineage>
        <taxon>Eukaryota</taxon>
        <taxon>Sar</taxon>
        <taxon>Alveolata</taxon>
        <taxon>Colpodellida</taxon>
        <taxon>Chromeraceae</taxon>
        <taxon>Chromera</taxon>
    </lineage>
</organism>
<protein>
    <submittedName>
        <fullName evidence="1">Uncharacterized protein</fullName>
    </submittedName>
</protein>
<dbReference type="VEuPathDB" id="CryptoDB:Cvel_13640"/>
<evidence type="ECO:0000313" key="1">
    <source>
        <dbReference type="EMBL" id="CEM55563.1"/>
    </source>
</evidence>
<dbReference type="AlphaFoldDB" id="A0A0G4IEK1"/>